<evidence type="ECO:0000256" key="1">
    <source>
        <dbReference type="ARBA" id="ARBA00011073"/>
    </source>
</evidence>
<feature type="chain" id="PRO_5034097540" evidence="6">
    <location>
        <begin position="21"/>
        <end position="1116"/>
    </location>
</feature>
<feature type="region of interest" description="Disordered" evidence="5">
    <location>
        <begin position="184"/>
        <end position="234"/>
    </location>
</feature>
<dbReference type="EMBL" id="WIGN01000041">
    <property type="protein sequence ID" value="KAF6814697.1"/>
    <property type="molecule type" value="Genomic_DNA"/>
</dbReference>
<protein>
    <submittedName>
        <fullName evidence="8">Tri m 2 allergen</fullName>
    </submittedName>
</protein>
<comment type="caution">
    <text evidence="8">The sequence shown here is derived from an EMBL/GenBank/DDBJ whole genome shotgun (WGS) entry which is preliminary data.</text>
</comment>
<feature type="domain" description="Peptidase S8/S53" evidence="7">
    <location>
        <begin position="783"/>
        <end position="900"/>
    </location>
</feature>
<dbReference type="InterPro" id="IPR023828">
    <property type="entry name" value="Peptidase_S8_Ser-AS"/>
</dbReference>
<dbReference type="InterPro" id="IPR036852">
    <property type="entry name" value="Peptidase_S8/S53_dom_sf"/>
</dbReference>
<organism evidence="8 9">
    <name type="scientific">Colletotrichum sojae</name>
    <dbReference type="NCBI Taxonomy" id="2175907"/>
    <lineage>
        <taxon>Eukaryota</taxon>
        <taxon>Fungi</taxon>
        <taxon>Dikarya</taxon>
        <taxon>Ascomycota</taxon>
        <taxon>Pezizomycotina</taxon>
        <taxon>Sordariomycetes</taxon>
        <taxon>Hypocreomycetidae</taxon>
        <taxon>Glomerellales</taxon>
        <taxon>Glomerellaceae</taxon>
        <taxon>Colletotrichum</taxon>
        <taxon>Colletotrichum orchidearum species complex</taxon>
    </lineage>
</organism>
<gene>
    <name evidence="8" type="ORF">CSOJ01_03920</name>
</gene>
<dbReference type="InterPro" id="IPR050131">
    <property type="entry name" value="Peptidase_S8_subtilisin-like"/>
</dbReference>
<evidence type="ECO:0000313" key="8">
    <source>
        <dbReference type="EMBL" id="KAF6814697.1"/>
    </source>
</evidence>
<dbReference type="GO" id="GO:0006508">
    <property type="term" value="P:proteolysis"/>
    <property type="evidence" value="ECO:0007669"/>
    <property type="project" value="UniProtKB-KW"/>
</dbReference>
<keyword evidence="6" id="KW-0732">Signal</keyword>
<feature type="signal peptide" evidence="6">
    <location>
        <begin position="1"/>
        <end position="20"/>
    </location>
</feature>
<dbReference type="PANTHER" id="PTHR43806">
    <property type="entry name" value="PEPTIDASE S8"/>
    <property type="match status" value="1"/>
</dbReference>
<keyword evidence="4" id="KW-0720">Serine protease</keyword>
<evidence type="ECO:0000256" key="3">
    <source>
        <dbReference type="ARBA" id="ARBA00022801"/>
    </source>
</evidence>
<dbReference type="Gene3D" id="3.40.50.200">
    <property type="entry name" value="Peptidase S8/S53 domain"/>
    <property type="match status" value="1"/>
</dbReference>
<comment type="similarity">
    <text evidence="1">Belongs to the peptidase S8 family.</text>
</comment>
<feature type="compositionally biased region" description="Low complexity" evidence="5">
    <location>
        <begin position="501"/>
        <end position="523"/>
    </location>
</feature>
<accession>A0A8H6MZF8</accession>
<evidence type="ECO:0000259" key="7">
    <source>
        <dbReference type="Pfam" id="PF00082"/>
    </source>
</evidence>
<dbReference type="PROSITE" id="PS00138">
    <property type="entry name" value="SUBTILASE_SER"/>
    <property type="match status" value="1"/>
</dbReference>
<keyword evidence="2" id="KW-0645">Protease</keyword>
<feature type="compositionally biased region" description="Polar residues" evidence="5">
    <location>
        <begin position="208"/>
        <end position="225"/>
    </location>
</feature>
<dbReference type="InterPro" id="IPR000209">
    <property type="entry name" value="Peptidase_S8/S53_dom"/>
</dbReference>
<dbReference type="Pfam" id="PF00082">
    <property type="entry name" value="Peptidase_S8"/>
    <property type="match status" value="1"/>
</dbReference>
<proteinExistence type="inferred from homology"/>
<name>A0A8H6MZF8_9PEZI</name>
<feature type="region of interest" description="Disordered" evidence="5">
    <location>
        <begin position="500"/>
        <end position="541"/>
    </location>
</feature>
<evidence type="ECO:0000256" key="6">
    <source>
        <dbReference type="SAM" id="SignalP"/>
    </source>
</evidence>
<dbReference type="Proteomes" id="UP000652219">
    <property type="component" value="Unassembled WGS sequence"/>
</dbReference>
<feature type="compositionally biased region" description="Polar residues" evidence="5">
    <location>
        <begin position="57"/>
        <end position="72"/>
    </location>
</feature>
<dbReference type="PANTHER" id="PTHR43806:SF11">
    <property type="entry name" value="CEREVISIN-RELATED"/>
    <property type="match status" value="1"/>
</dbReference>
<keyword evidence="9" id="KW-1185">Reference proteome</keyword>
<evidence type="ECO:0000256" key="2">
    <source>
        <dbReference type="ARBA" id="ARBA00022670"/>
    </source>
</evidence>
<feature type="region of interest" description="Disordered" evidence="5">
    <location>
        <begin position="37"/>
        <end position="72"/>
    </location>
</feature>
<dbReference type="AlphaFoldDB" id="A0A8H6MZF8"/>
<evidence type="ECO:0000256" key="4">
    <source>
        <dbReference type="ARBA" id="ARBA00022825"/>
    </source>
</evidence>
<reference evidence="8 9" key="1">
    <citation type="journal article" date="2020" name="Phytopathology">
        <title>Genome Sequence Resources of Colletotrichum truncatum, C. plurivorum, C. musicola, and C. sojae: Four Species Pathogenic to Soybean (Glycine max).</title>
        <authorList>
            <person name="Rogerio F."/>
            <person name="Boufleur T.R."/>
            <person name="Ciampi-Guillardi M."/>
            <person name="Sukno S.A."/>
            <person name="Thon M.R."/>
            <person name="Massola Junior N.S."/>
            <person name="Baroncelli R."/>
        </authorList>
    </citation>
    <scope>NUCLEOTIDE SEQUENCE [LARGE SCALE GENOMIC DNA]</scope>
    <source>
        <strain evidence="8 9">LFN0009</strain>
    </source>
</reference>
<dbReference type="GO" id="GO:0004252">
    <property type="term" value="F:serine-type endopeptidase activity"/>
    <property type="evidence" value="ECO:0007669"/>
    <property type="project" value="InterPro"/>
</dbReference>
<evidence type="ECO:0000256" key="5">
    <source>
        <dbReference type="SAM" id="MobiDB-lite"/>
    </source>
</evidence>
<evidence type="ECO:0000313" key="9">
    <source>
        <dbReference type="Proteomes" id="UP000652219"/>
    </source>
</evidence>
<keyword evidence="3" id="KW-0378">Hydrolase</keyword>
<dbReference type="SUPFAM" id="SSF52743">
    <property type="entry name" value="Subtilisin-like"/>
    <property type="match status" value="1"/>
</dbReference>
<sequence>MRRFLLLFSLLLLTSRQASAILPYSLPDFRPVDNSTFVPPIQSTSPPPSTAIDGTESPATSTSLSSRNTTVPLSLQSLTRSSPLYTNTSTSTSHRQTGVSRETVTTADTSVAVTSTITVLSVDGTALPLDRPVVTYAVHGGPAIRILNGSVALESSTFAVPTLATTLTASGVLITFNGVSTTEITTTPKMEQPPRTTKKAPEPTTAPGQTRASTTRPTETSSAGQSGAPFDHSWLPSPVTLKVDGVEYYPPTEHEEPVEIFLNDGSIAVLSFGSLKLGDKTIDIPDKVSGEPSVVNGIQFAQRSFGSDSGGGGGGGSGTPGADPFAAVKGIFEGLSASAGPLAVALGEVSGKAMRVALSAAGGPLSGTEFSETIELRDLTQDITKIAEQVSRFQEQLESARFSQGSQSDLFRPLNERVFSAYPRARGSTNLLKSAAKMLQNLPNLSADVQGLVTERFTEIFVRGMASVGFLVEAYNAYAVLYNIDWDNIAPILGPVGGGQPPSTSATMTPSSYPSTASATTTAVANEPPVNSGKGKKKGYLIPIPTGPTQGRLINAKYGAVSTSAFRQFAKWLDGTSGRLSGVEDMIPTSMAWPSYYTNLTTVQADAIKAIPWVRSVSLNLEIELTWHDQTSFSQRRRSSERRRVQDAHLVGKRQINARINSASHLRLLSGNPDIDYRRASILKASQELTGGARTVEAWYVGNAVAFKNGKLHADKPKTPDSSTDDYYGESKTWGGPYEYVGHGSAVACVAGGATLGVASNANLYLIPEFEEVKAEFETFVQVTRDLGIVLVLSAGNGAREGSLMGDHLPQLLGTKENHIITVGAVTADGTFWPGTELEGKRSQDTSIPNNSNVGSMTLYAQGVGVLSCNGDSADSTGVSPRDGTSFASPAVAGLVAYFLAHPELGKGFEHAPGSSPVGIRMKHFLRVIASFQRRSNQDIFPSGLVPDYPVPEHVRVAYNLIDGDKLDVGTRPEDGDKKDKGKGKLRDAFEDFCKKFTHAKRDEGAGDVFDFCKPDPCNDDKDCESLSCKAGEEKKCAQNAIPIGLISVPIKQCECVDPKAETQVPKTCTFDGECAALKCDGSAGLKKACVVTLMKVQVYRFRDAVHDNSDASFRK</sequence>